<comment type="caution">
    <text evidence="2">The sequence shown here is derived from an EMBL/GenBank/DDBJ whole genome shotgun (WGS) entry which is preliminary data.</text>
</comment>
<dbReference type="Pfam" id="PF06182">
    <property type="entry name" value="ABC2_membrane_6"/>
    <property type="match status" value="1"/>
</dbReference>
<evidence type="ECO:0000313" key="2">
    <source>
        <dbReference type="EMBL" id="OGK31682.1"/>
    </source>
</evidence>
<keyword evidence="1" id="KW-0812">Transmembrane</keyword>
<dbReference type="PANTHER" id="PTHR36833">
    <property type="entry name" value="SLR0610 PROTEIN-RELATED"/>
    <property type="match status" value="1"/>
</dbReference>
<organism evidence="2 3">
    <name type="scientific">Candidatus Roizmanbacteria bacterium RIFCSPHIGHO2_02_FULL_43_11</name>
    <dbReference type="NCBI Taxonomy" id="1802043"/>
    <lineage>
        <taxon>Bacteria</taxon>
        <taxon>Candidatus Roizmaniibacteriota</taxon>
    </lineage>
</organism>
<proteinExistence type="predicted"/>
<dbReference type="EMBL" id="MFZT01000011">
    <property type="protein sequence ID" value="OGK31682.1"/>
    <property type="molecule type" value="Genomic_DNA"/>
</dbReference>
<evidence type="ECO:0000313" key="3">
    <source>
        <dbReference type="Proteomes" id="UP000178098"/>
    </source>
</evidence>
<name>A0A1F7HLN4_9BACT</name>
<dbReference type="PANTHER" id="PTHR36833:SF1">
    <property type="entry name" value="INTEGRAL MEMBRANE TRANSPORT PROTEIN"/>
    <property type="match status" value="1"/>
</dbReference>
<accession>A0A1F7HLN4</accession>
<feature type="transmembrane region" description="Helical" evidence="1">
    <location>
        <begin position="140"/>
        <end position="169"/>
    </location>
</feature>
<reference evidence="2 3" key="1">
    <citation type="journal article" date="2016" name="Nat. Commun.">
        <title>Thousands of microbial genomes shed light on interconnected biogeochemical processes in an aquifer system.</title>
        <authorList>
            <person name="Anantharaman K."/>
            <person name="Brown C.T."/>
            <person name="Hug L.A."/>
            <person name="Sharon I."/>
            <person name="Castelle C.J."/>
            <person name="Probst A.J."/>
            <person name="Thomas B.C."/>
            <person name="Singh A."/>
            <person name="Wilkins M.J."/>
            <person name="Karaoz U."/>
            <person name="Brodie E.L."/>
            <person name="Williams K.H."/>
            <person name="Hubbard S.S."/>
            <person name="Banfield J.F."/>
        </authorList>
    </citation>
    <scope>NUCLEOTIDE SEQUENCE [LARGE SCALE GENOMIC DNA]</scope>
</reference>
<sequence length="258" mass="29054">MRHYLYIYYLLSILSIKRTTQGQTGAFLFTLGKFVRFAMFFVFIYFLVTQSSLLKGYTASQALIILMTFELVNSVSGLLFREVYRFRPLVVSGGLDGVLVKPIHPFMLVLLGGLDILDAFVLAIQVIIISYLIIGTYSWSGILLFIFLFVNATIIMAAFHILALSIGVLTTTVDQIMMILRDVSESGRFPIEIYKQPFRFVITFIIPIGVMMTFPAKGLFGMLSIGGVVAPFVVGVLFLAGNMWLWKFALRRYQSWGG</sequence>
<dbReference type="InterPro" id="IPR010390">
    <property type="entry name" value="ABC-2_transporter-like"/>
</dbReference>
<feature type="transmembrane region" description="Helical" evidence="1">
    <location>
        <begin position="108"/>
        <end position="134"/>
    </location>
</feature>
<dbReference type="AlphaFoldDB" id="A0A1F7HLN4"/>
<feature type="transmembrane region" description="Helical" evidence="1">
    <location>
        <begin position="26"/>
        <end position="48"/>
    </location>
</feature>
<keyword evidence="1" id="KW-1133">Transmembrane helix</keyword>
<feature type="transmembrane region" description="Helical" evidence="1">
    <location>
        <begin position="198"/>
        <end position="216"/>
    </location>
</feature>
<evidence type="ECO:0000256" key="1">
    <source>
        <dbReference type="SAM" id="Phobius"/>
    </source>
</evidence>
<gene>
    <name evidence="2" type="ORF">A3D08_02515</name>
</gene>
<keyword evidence="1" id="KW-0472">Membrane</keyword>
<evidence type="ECO:0008006" key="4">
    <source>
        <dbReference type="Google" id="ProtNLM"/>
    </source>
</evidence>
<protein>
    <recommendedName>
        <fullName evidence="4">ABC transporter permease</fullName>
    </recommendedName>
</protein>
<feature type="transmembrane region" description="Helical" evidence="1">
    <location>
        <begin position="222"/>
        <end position="245"/>
    </location>
</feature>
<dbReference type="Proteomes" id="UP000178098">
    <property type="component" value="Unassembled WGS sequence"/>
</dbReference>
<feature type="transmembrane region" description="Helical" evidence="1">
    <location>
        <begin position="60"/>
        <end position="80"/>
    </location>
</feature>